<protein>
    <submittedName>
        <fullName evidence="2">Glyoxalase-like domain-containing protein</fullName>
    </submittedName>
</protein>
<accession>A0A1H5KVX5</accession>
<dbReference type="Gene3D" id="3.10.180.10">
    <property type="entry name" value="2,3-Dihydroxybiphenyl 1,2-Dioxygenase, domain 1"/>
    <property type="match status" value="1"/>
</dbReference>
<proteinExistence type="predicted"/>
<dbReference type="InterPro" id="IPR029068">
    <property type="entry name" value="Glyas_Bleomycin-R_OHBP_Dase"/>
</dbReference>
<evidence type="ECO:0000313" key="3">
    <source>
        <dbReference type="Proteomes" id="UP000199220"/>
    </source>
</evidence>
<dbReference type="EMBL" id="FNTX01000002">
    <property type="protein sequence ID" value="SEE68999.1"/>
    <property type="molecule type" value="Genomic_DNA"/>
</dbReference>
<evidence type="ECO:0000313" key="2">
    <source>
        <dbReference type="EMBL" id="SEE68999.1"/>
    </source>
</evidence>
<dbReference type="STRING" id="648782.SAMN04488554_2480"/>
<dbReference type="PANTHER" id="PTHR40265:SF1">
    <property type="entry name" value="GLYOXALASE-LIKE DOMAIN-CONTAINING PROTEIN"/>
    <property type="match status" value="1"/>
</dbReference>
<keyword evidence="3" id="KW-1185">Reference proteome</keyword>
<dbReference type="OrthoDB" id="3227561at2"/>
<sequence>MSELDHLVYAGPDLQVLVEEVHELTGVRPVAGGSHEGRGTANALLGLGEGRYLELLGPDPEQGEPDRPRPLRVDQVTAPTMVGWAVRPTDIEAVAASARDSVYDPGPVAPMSRRTTDGDLLSWRLTPPEGGLEGAIPFLIDWQDTPHPSGALPGVELTSLTLEHPDPDQVRPALDALGALELVQLRAGERLRIVAELDTPRGLVHLG</sequence>
<dbReference type="Proteomes" id="UP000199220">
    <property type="component" value="Unassembled WGS sequence"/>
</dbReference>
<gene>
    <name evidence="2" type="ORF">SAMN04488554_2480</name>
</gene>
<dbReference type="RefSeq" id="WP_089773431.1">
    <property type="nucleotide sequence ID" value="NZ_FNTX01000002.1"/>
</dbReference>
<reference evidence="3" key="1">
    <citation type="submission" date="2016-10" db="EMBL/GenBank/DDBJ databases">
        <authorList>
            <person name="Varghese N."/>
            <person name="Submissions S."/>
        </authorList>
    </citation>
    <scope>NUCLEOTIDE SEQUENCE [LARGE SCALE GENOMIC DNA]</scope>
    <source>
        <strain evidence="3">DSM 21368</strain>
    </source>
</reference>
<dbReference type="AlphaFoldDB" id="A0A1H5KVX5"/>
<name>A0A1H5KVX5_9MICO</name>
<feature type="domain" description="Glyoxalase-like" evidence="1">
    <location>
        <begin position="4"/>
        <end position="177"/>
    </location>
</feature>
<dbReference type="InterPro" id="IPR025870">
    <property type="entry name" value="Glyoxalase-like_dom"/>
</dbReference>
<dbReference type="Pfam" id="PF13468">
    <property type="entry name" value="Glyoxalase_3"/>
    <property type="match status" value="1"/>
</dbReference>
<dbReference type="PANTHER" id="PTHR40265">
    <property type="entry name" value="BLL2707 PROTEIN"/>
    <property type="match status" value="1"/>
</dbReference>
<dbReference type="SUPFAM" id="SSF54593">
    <property type="entry name" value="Glyoxalase/Bleomycin resistance protein/Dihydroxybiphenyl dioxygenase"/>
    <property type="match status" value="1"/>
</dbReference>
<organism evidence="2 3">
    <name type="scientific">Ruania alba</name>
    <dbReference type="NCBI Taxonomy" id="648782"/>
    <lineage>
        <taxon>Bacteria</taxon>
        <taxon>Bacillati</taxon>
        <taxon>Actinomycetota</taxon>
        <taxon>Actinomycetes</taxon>
        <taxon>Micrococcales</taxon>
        <taxon>Ruaniaceae</taxon>
        <taxon>Ruania</taxon>
    </lineage>
</organism>
<evidence type="ECO:0000259" key="1">
    <source>
        <dbReference type="Pfam" id="PF13468"/>
    </source>
</evidence>